<comment type="caution">
    <text evidence="1">The sequence shown here is derived from an EMBL/GenBank/DDBJ whole genome shotgun (WGS) entry which is preliminary data.</text>
</comment>
<evidence type="ECO:0000313" key="1">
    <source>
        <dbReference type="EMBL" id="MDQ0577891.1"/>
    </source>
</evidence>
<keyword evidence="2" id="KW-1185">Reference proteome</keyword>
<name>A0ABU0NFL4_STRRH</name>
<evidence type="ECO:0000313" key="2">
    <source>
        <dbReference type="Proteomes" id="UP001230654"/>
    </source>
</evidence>
<organism evidence="1 2">
    <name type="scientific">Streptomyces rishiriensis</name>
    <dbReference type="NCBI Taxonomy" id="68264"/>
    <lineage>
        <taxon>Bacteria</taxon>
        <taxon>Bacillati</taxon>
        <taxon>Actinomycetota</taxon>
        <taxon>Actinomycetes</taxon>
        <taxon>Kitasatosporales</taxon>
        <taxon>Streptomycetaceae</taxon>
        <taxon>Streptomyces</taxon>
    </lineage>
</organism>
<protein>
    <submittedName>
        <fullName evidence="1">Uncharacterized protein</fullName>
    </submittedName>
</protein>
<dbReference type="EMBL" id="JAUSWV010000001">
    <property type="protein sequence ID" value="MDQ0577891.1"/>
    <property type="molecule type" value="Genomic_DNA"/>
</dbReference>
<dbReference type="Proteomes" id="UP001230654">
    <property type="component" value="Unassembled WGS sequence"/>
</dbReference>
<accession>A0ABU0NFL4</accession>
<gene>
    <name evidence="1" type="ORF">QF030_000069</name>
</gene>
<sequence length="149" mass="16166">MGVPSQHGPGDDLVPAWGRKLTVPCAHCGLATQRHRTLDFDGVNIYRPQAGPDPARVIEGEEPPVEQAWIALMPGDYPARLFADTEVYHLVGGVAWPGPHHRDYGSAKVVHDACCPGLHDTQPATSRGAGELWRAMRLRLARSSAHPGR</sequence>
<dbReference type="RefSeq" id="WP_307160623.1">
    <property type="nucleotide sequence ID" value="NZ_JAUSWV010000001.1"/>
</dbReference>
<proteinExistence type="predicted"/>
<reference evidence="1 2" key="1">
    <citation type="submission" date="2023-07" db="EMBL/GenBank/DDBJ databases">
        <title>Comparative genomics of wheat-associated soil bacteria to identify genetic determinants of phenazine resistance.</title>
        <authorList>
            <person name="Mouncey N."/>
        </authorList>
    </citation>
    <scope>NUCLEOTIDE SEQUENCE [LARGE SCALE GENOMIC DNA]</scope>
    <source>
        <strain evidence="1 2">B2I6</strain>
    </source>
</reference>